<comment type="caution">
    <text evidence="5">The sequence shown here is derived from an EMBL/GenBank/DDBJ whole genome shotgun (WGS) entry which is preliminary data.</text>
</comment>
<comment type="cofactor">
    <cofactor evidence="1 4">
        <name>Mg(2+)</name>
        <dbReference type="ChEBI" id="CHEBI:18420"/>
    </cofactor>
</comment>
<dbReference type="EMBL" id="JAKNSF020000065">
    <property type="protein sequence ID" value="KAK7722764.1"/>
    <property type="molecule type" value="Genomic_DNA"/>
</dbReference>
<organism evidence="5 6">
    <name type="scientific">Diaporthe eres</name>
    <name type="common">Phomopsis oblonga</name>
    <dbReference type="NCBI Taxonomy" id="83184"/>
    <lineage>
        <taxon>Eukaryota</taxon>
        <taxon>Fungi</taxon>
        <taxon>Dikarya</taxon>
        <taxon>Ascomycota</taxon>
        <taxon>Pezizomycotina</taxon>
        <taxon>Sordariomycetes</taxon>
        <taxon>Sordariomycetidae</taxon>
        <taxon>Diaporthales</taxon>
        <taxon>Diaporthaceae</taxon>
        <taxon>Diaporthe</taxon>
        <taxon>Diaporthe eres species complex</taxon>
    </lineage>
</organism>
<keyword evidence="6" id="KW-1185">Reference proteome</keyword>
<dbReference type="PANTHER" id="PTHR35201:SF4">
    <property type="entry name" value="BETA-PINACENE SYNTHASE-RELATED"/>
    <property type="match status" value="1"/>
</dbReference>
<dbReference type="PANTHER" id="PTHR35201">
    <property type="entry name" value="TERPENE SYNTHASE"/>
    <property type="match status" value="1"/>
</dbReference>
<evidence type="ECO:0000256" key="1">
    <source>
        <dbReference type="ARBA" id="ARBA00001946"/>
    </source>
</evidence>
<sequence length="345" mass="39442">MDSTPSKSIRVPDLFSSILSTTAVLNPHYLTVKEEGDRWIGDLMGWDEKTRKKNSSTDFAYMTAIWSPEADAESLRMILDYNNWVFLFDDHFDEGDLKDDFPAAQAEIAAYVAIMDGTAPRYSADATEYLLKLRYVFQTCCDRLRLRAQPTLVKRFQEQQQHYFTGVLNQVEQQASGRALTRDVDEYIKTRRGTIGVGPTVALCEWGDGIELGSEPFEHPSLQQCLEISTDLTWLANDIVSFRKDLVLGVDHNLISLLMEQGRSMQEAVDKAGHMIEDCYRRWYLALAELPLWGEAVDHEVLRFVGACRNVALGSLHWSFRTGRYWGVEGDELRKTRIMRLPPQV</sequence>
<gene>
    <name evidence="5" type="ORF">SLS63_009159</name>
</gene>
<name>A0ABR1P0K6_DIAER</name>
<keyword evidence="4" id="KW-0479">Metal-binding</keyword>
<evidence type="ECO:0000313" key="6">
    <source>
        <dbReference type="Proteomes" id="UP001430848"/>
    </source>
</evidence>
<dbReference type="SFLD" id="SFLDG01020">
    <property type="entry name" value="Terpene_Cyclase_Like_2"/>
    <property type="match status" value="1"/>
</dbReference>
<protein>
    <recommendedName>
        <fullName evidence="4">Terpene synthase</fullName>
        <ecNumber evidence="4">4.2.3.-</ecNumber>
    </recommendedName>
</protein>
<reference evidence="5 6" key="1">
    <citation type="submission" date="2024-02" db="EMBL/GenBank/DDBJ databases">
        <title>De novo assembly and annotation of 12 fungi associated with fruit tree decline syndrome in Ontario, Canada.</title>
        <authorList>
            <person name="Sulman M."/>
            <person name="Ellouze W."/>
            <person name="Ilyukhin E."/>
        </authorList>
    </citation>
    <scope>NUCLEOTIDE SEQUENCE [LARGE SCALE GENOMIC DNA]</scope>
    <source>
        <strain evidence="5 6">M169</strain>
    </source>
</reference>
<dbReference type="InterPro" id="IPR034686">
    <property type="entry name" value="Terpene_cyclase-like_2"/>
</dbReference>
<dbReference type="SFLD" id="SFLDS00005">
    <property type="entry name" value="Isoprenoid_Synthase_Type_I"/>
    <property type="match status" value="1"/>
</dbReference>
<dbReference type="SUPFAM" id="SSF48576">
    <property type="entry name" value="Terpenoid synthases"/>
    <property type="match status" value="1"/>
</dbReference>
<dbReference type="Proteomes" id="UP001430848">
    <property type="component" value="Unassembled WGS sequence"/>
</dbReference>
<evidence type="ECO:0000256" key="3">
    <source>
        <dbReference type="ARBA" id="ARBA00022842"/>
    </source>
</evidence>
<accession>A0ABR1P0K6</accession>
<evidence type="ECO:0000313" key="5">
    <source>
        <dbReference type="EMBL" id="KAK7722764.1"/>
    </source>
</evidence>
<keyword evidence="3 4" id="KW-0460">Magnesium</keyword>
<dbReference type="EC" id="4.2.3.-" evidence="4"/>
<proteinExistence type="inferred from homology"/>
<comment type="similarity">
    <text evidence="2 4">Belongs to the terpene synthase family.</text>
</comment>
<dbReference type="Pfam" id="PF19086">
    <property type="entry name" value="Terpene_syn_C_2"/>
    <property type="match status" value="1"/>
</dbReference>
<evidence type="ECO:0000256" key="2">
    <source>
        <dbReference type="ARBA" id="ARBA00006333"/>
    </source>
</evidence>
<dbReference type="InterPro" id="IPR008949">
    <property type="entry name" value="Isoprenoid_synthase_dom_sf"/>
</dbReference>
<dbReference type="Gene3D" id="1.10.600.10">
    <property type="entry name" value="Farnesyl Diphosphate Synthase"/>
    <property type="match status" value="1"/>
</dbReference>
<evidence type="ECO:0000256" key="4">
    <source>
        <dbReference type="RuleBase" id="RU366034"/>
    </source>
</evidence>
<keyword evidence="4" id="KW-0456">Lyase</keyword>